<dbReference type="InterPro" id="IPR000504">
    <property type="entry name" value="RRM_dom"/>
</dbReference>
<evidence type="ECO:0000256" key="1">
    <source>
        <dbReference type="ARBA" id="ARBA00022884"/>
    </source>
</evidence>
<feature type="region of interest" description="Disordered" evidence="3">
    <location>
        <begin position="22"/>
        <end position="58"/>
    </location>
</feature>
<feature type="compositionally biased region" description="Basic and acidic residues" evidence="3">
    <location>
        <begin position="48"/>
        <end position="58"/>
    </location>
</feature>
<feature type="compositionally biased region" description="Polar residues" evidence="3">
    <location>
        <begin position="408"/>
        <end position="421"/>
    </location>
</feature>
<keyword evidence="6" id="KW-1185">Reference proteome</keyword>
<evidence type="ECO:0000256" key="2">
    <source>
        <dbReference type="PROSITE-ProRule" id="PRU00176"/>
    </source>
</evidence>
<feature type="domain" description="RRM" evidence="4">
    <location>
        <begin position="67"/>
        <end position="161"/>
    </location>
</feature>
<dbReference type="InterPro" id="IPR003954">
    <property type="entry name" value="RRM_euk-type"/>
</dbReference>
<dbReference type="Gene3D" id="3.30.70.330">
    <property type="match status" value="3"/>
</dbReference>
<dbReference type="GO" id="GO:0003729">
    <property type="term" value="F:mRNA binding"/>
    <property type="evidence" value="ECO:0007669"/>
    <property type="project" value="TreeGrafter"/>
</dbReference>
<dbReference type="SUPFAM" id="SSF54928">
    <property type="entry name" value="RNA-binding domain, RBD"/>
    <property type="match status" value="2"/>
</dbReference>
<accession>A0A1L0FFP9</accession>
<dbReference type="PANTHER" id="PTHR48025">
    <property type="entry name" value="OS02G0815200 PROTEIN"/>
    <property type="match status" value="1"/>
</dbReference>
<name>A0A1L0FFP9_9ASCO</name>
<keyword evidence="1 2" id="KW-0694">RNA-binding</keyword>
<dbReference type="PANTHER" id="PTHR48025:SF1">
    <property type="entry name" value="RRM DOMAIN-CONTAINING PROTEIN"/>
    <property type="match status" value="1"/>
</dbReference>
<evidence type="ECO:0000313" key="6">
    <source>
        <dbReference type="Proteomes" id="UP000183365"/>
    </source>
</evidence>
<dbReference type="Proteomes" id="UP000183365">
    <property type="component" value="Unassembled WGS sequence"/>
</dbReference>
<reference evidence="6" key="1">
    <citation type="submission" date="2016-11" db="EMBL/GenBank/DDBJ databases">
        <authorList>
            <person name="Guldener U."/>
        </authorList>
    </citation>
    <scope>NUCLEOTIDE SEQUENCE [LARGE SCALE GENOMIC DNA]</scope>
</reference>
<evidence type="ECO:0000313" key="5">
    <source>
        <dbReference type="EMBL" id="SGZ38398.1"/>
    </source>
</evidence>
<protein>
    <recommendedName>
        <fullName evidence="4">RRM domain-containing protein</fullName>
    </recommendedName>
</protein>
<gene>
    <name evidence="5" type="ORF">HGUI_00598</name>
</gene>
<dbReference type="PROSITE" id="PS50102">
    <property type="entry name" value="RRM"/>
    <property type="match status" value="2"/>
</dbReference>
<dbReference type="VEuPathDB" id="FungiDB:HGUI_00598"/>
<proteinExistence type="predicted"/>
<feature type="domain" description="RRM" evidence="4">
    <location>
        <begin position="173"/>
        <end position="251"/>
    </location>
</feature>
<dbReference type="EMBL" id="FQNF01000007">
    <property type="protein sequence ID" value="SGZ38398.1"/>
    <property type="molecule type" value="Genomic_DNA"/>
</dbReference>
<dbReference type="Pfam" id="PF00076">
    <property type="entry name" value="RRM_1"/>
    <property type="match status" value="2"/>
</dbReference>
<organism evidence="5 6">
    <name type="scientific">Hanseniaspora guilliermondii</name>
    <dbReference type="NCBI Taxonomy" id="56406"/>
    <lineage>
        <taxon>Eukaryota</taxon>
        <taxon>Fungi</taxon>
        <taxon>Dikarya</taxon>
        <taxon>Ascomycota</taxon>
        <taxon>Saccharomycotina</taxon>
        <taxon>Saccharomycetes</taxon>
        <taxon>Saccharomycodales</taxon>
        <taxon>Saccharomycodaceae</taxon>
        <taxon>Hanseniaspora</taxon>
    </lineage>
</organism>
<dbReference type="InterPro" id="IPR035979">
    <property type="entry name" value="RBD_domain_sf"/>
</dbReference>
<evidence type="ECO:0000259" key="4">
    <source>
        <dbReference type="PROSITE" id="PS50102"/>
    </source>
</evidence>
<sequence>MSAPKRIIPGMLTKEEEQKIKASLPTGTLIDPLAEQKRKDEEAESELEANKPKAAKAAEGRKAANENIVFVGNINPSLVSETLQNYFKFCGNIVSCNIVISKQNKQELQKQKFSGIEDPSALTANFAFIEFSSPSEANMALEQLNGKTIENYEIQVKKAFKNIAATNSDEPKFSIFVGDLNVDVDDETLINFFKELDGFVTANVMWDMESGNNRGYGFATFNSQEAAQGAIDAKNGKELNGKAIVCNHAAKKEQKPRIAKRQPKRVFNDLPSFFDLVPQSPDEVFLNPPTRPFTKKSVDSFIARSITPVDNTSVFIGRIPDQLPRFVLDCYMNEFFGPIVKTEHFQGYCLATFAYKASAAKCIMALNKYDVAGLSNLAVYWKKEYVKKPYRKEEGVEDIGEESKEEQNTNVDDVNIQDLNI</sequence>
<feature type="region of interest" description="Disordered" evidence="3">
    <location>
        <begin position="393"/>
        <end position="421"/>
    </location>
</feature>
<dbReference type="InterPro" id="IPR012677">
    <property type="entry name" value="Nucleotide-bd_a/b_plait_sf"/>
</dbReference>
<dbReference type="AlphaFoldDB" id="A0A1L0FFP9"/>
<dbReference type="InterPro" id="IPR050502">
    <property type="entry name" value="Euk_RNA-bind_prot"/>
</dbReference>
<dbReference type="OrthoDB" id="3971013at2759"/>
<dbReference type="SMART" id="SM00360">
    <property type="entry name" value="RRM"/>
    <property type="match status" value="3"/>
</dbReference>
<dbReference type="SMART" id="SM00361">
    <property type="entry name" value="RRM_1"/>
    <property type="match status" value="2"/>
</dbReference>
<evidence type="ECO:0000256" key="3">
    <source>
        <dbReference type="SAM" id="MobiDB-lite"/>
    </source>
</evidence>
<dbReference type="CDD" id="cd00590">
    <property type="entry name" value="RRM_SF"/>
    <property type="match status" value="1"/>
</dbReference>